<evidence type="ECO:0000256" key="1">
    <source>
        <dbReference type="ARBA" id="ARBA00022679"/>
    </source>
</evidence>
<dbReference type="Pfam" id="PF00685">
    <property type="entry name" value="Sulfotransfer_1"/>
    <property type="match status" value="1"/>
</dbReference>
<dbReference type="OrthoDB" id="4508169at2"/>
<comment type="caution">
    <text evidence="4">The sequence shown here is derived from an EMBL/GenBank/DDBJ whole genome shotgun (WGS) entry which is preliminary data.</text>
</comment>
<keyword evidence="5" id="KW-1185">Reference proteome</keyword>
<evidence type="ECO:0000313" key="5">
    <source>
        <dbReference type="Proteomes" id="UP000309174"/>
    </source>
</evidence>
<protein>
    <submittedName>
        <fullName evidence="4">Sulfotransferase domain-containing protein</fullName>
    </submittedName>
</protein>
<feature type="domain" description="Sulfotransferase" evidence="3">
    <location>
        <begin position="37"/>
        <end position="242"/>
    </location>
</feature>
<proteinExistence type="predicted"/>
<dbReference type="InterPro" id="IPR027417">
    <property type="entry name" value="P-loop_NTPase"/>
</dbReference>
<sequence>MADKHQAARPPGHKRLAQATAVTAGKVTHRARMLPGFLIVGGQRCGTTSMYRTLSQHPALLKALWHKGVHYFDTGYGKGPAWYQGHFPLRTTAARVERRHGVKPLAFESSPYYGFHPLAGARIAADLPEVKLLMLVRDPVERAYSAHSHELGRGFETEPFERAVELEEERLAGEAERLAADPSATSHALQHNAYLARSRYIEQIERLEKLVGRDRLLVVDSHEFFTEPETVYKGVLDFLGVPPLGSPVFERHNARSRSPLPDELRARLDEHFRPYDERLAGWLGRTPSWRR</sequence>
<dbReference type="RefSeq" id="WP_138645580.1">
    <property type="nucleotide sequence ID" value="NZ_VCKW01000060.1"/>
</dbReference>
<dbReference type="GO" id="GO:0008146">
    <property type="term" value="F:sulfotransferase activity"/>
    <property type="evidence" value="ECO:0007669"/>
    <property type="project" value="InterPro"/>
</dbReference>
<keyword evidence="1 4" id="KW-0808">Transferase</keyword>
<dbReference type="Gene3D" id="3.40.50.300">
    <property type="entry name" value="P-loop containing nucleotide triphosphate hydrolases"/>
    <property type="match status" value="1"/>
</dbReference>
<dbReference type="PANTHER" id="PTHR10605">
    <property type="entry name" value="HEPARAN SULFATE SULFOTRANSFERASE"/>
    <property type="match status" value="1"/>
</dbReference>
<organism evidence="4 5">
    <name type="scientific">Actinomadura soli</name>
    <dbReference type="NCBI Taxonomy" id="2508997"/>
    <lineage>
        <taxon>Bacteria</taxon>
        <taxon>Bacillati</taxon>
        <taxon>Actinomycetota</taxon>
        <taxon>Actinomycetes</taxon>
        <taxon>Streptosporangiales</taxon>
        <taxon>Thermomonosporaceae</taxon>
        <taxon>Actinomadura</taxon>
    </lineage>
</organism>
<dbReference type="PANTHER" id="PTHR10605:SF56">
    <property type="entry name" value="BIFUNCTIONAL HEPARAN SULFATE N-DEACETYLASE_N-SULFOTRANSFERASE"/>
    <property type="match status" value="1"/>
</dbReference>
<evidence type="ECO:0000256" key="2">
    <source>
        <dbReference type="ARBA" id="ARBA00023180"/>
    </source>
</evidence>
<keyword evidence="2" id="KW-0325">Glycoprotein</keyword>
<accession>A0A5C4JCK6</accession>
<reference evidence="4 5" key="1">
    <citation type="submission" date="2019-05" db="EMBL/GenBank/DDBJ databases">
        <title>Draft genome sequence of Actinomadura sp. 14C53.</title>
        <authorList>
            <person name="Saricaoglu S."/>
            <person name="Isik K."/>
        </authorList>
    </citation>
    <scope>NUCLEOTIDE SEQUENCE [LARGE SCALE GENOMIC DNA]</scope>
    <source>
        <strain evidence="4 5">14C53</strain>
    </source>
</reference>
<dbReference type="InterPro" id="IPR037359">
    <property type="entry name" value="NST/OST"/>
</dbReference>
<name>A0A5C4JCK6_9ACTN</name>
<dbReference type="InterPro" id="IPR000863">
    <property type="entry name" value="Sulfotransferase_dom"/>
</dbReference>
<evidence type="ECO:0000259" key="3">
    <source>
        <dbReference type="Pfam" id="PF00685"/>
    </source>
</evidence>
<dbReference type="SUPFAM" id="SSF52540">
    <property type="entry name" value="P-loop containing nucleoside triphosphate hydrolases"/>
    <property type="match status" value="1"/>
</dbReference>
<dbReference type="AlphaFoldDB" id="A0A5C4JCK6"/>
<gene>
    <name evidence="4" type="ORF">ETD83_14155</name>
</gene>
<evidence type="ECO:0000313" key="4">
    <source>
        <dbReference type="EMBL" id="TMR01688.1"/>
    </source>
</evidence>
<dbReference type="EMBL" id="VCKW01000060">
    <property type="protein sequence ID" value="TMR01688.1"/>
    <property type="molecule type" value="Genomic_DNA"/>
</dbReference>
<dbReference type="Proteomes" id="UP000309174">
    <property type="component" value="Unassembled WGS sequence"/>
</dbReference>